<dbReference type="InterPro" id="IPR038389">
    <property type="entry name" value="PSMG2_sf"/>
</dbReference>
<feature type="non-terminal residue" evidence="1">
    <location>
        <position position="1"/>
    </location>
</feature>
<dbReference type="Gene3D" id="3.40.50.10900">
    <property type="entry name" value="PAC-like subunit"/>
    <property type="match status" value="1"/>
</dbReference>
<reference evidence="1" key="1">
    <citation type="journal article" date="2014" name="Front. Microbiol.">
        <title>High frequency of phylogenetically diverse reductive dehalogenase-homologous genes in deep subseafloor sedimentary metagenomes.</title>
        <authorList>
            <person name="Kawai M."/>
            <person name="Futagami T."/>
            <person name="Toyoda A."/>
            <person name="Takaki Y."/>
            <person name="Nishi S."/>
            <person name="Hori S."/>
            <person name="Arai W."/>
            <person name="Tsubouchi T."/>
            <person name="Morono Y."/>
            <person name="Uchiyama I."/>
            <person name="Ito T."/>
            <person name="Fujiyama A."/>
            <person name="Inagaki F."/>
            <person name="Takami H."/>
        </authorList>
    </citation>
    <scope>NUCLEOTIDE SEQUENCE</scope>
    <source>
        <strain evidence="1">Expedition CK06-06</strain>
    </source>
</reference>
<accession>X1RWT0</accession>
<evidence type="ECO:0000313" key="1">
    <source>
        <dbReference type="EMBL" id="GAI71381.1"/>
    </source>
</evidence>
<dbReference type="EMBL" id="BARW01000968">
    <property type="protein sequence ID" value="GAI71381.1"/>
    <property type="molecule type" value="Genomic_DNA"/>
</dbReference>
<comment type="caution">
    <text evidence="1">The sequence shown here is derived from an EMBL/GenBank/DDBJ whole genome shotgun (WGS) entry which is preliminary data.</text>
</comment>
<name>X1RWT0_9ZZZZ</name>
<gene>
    <name evidence="1" type="ORF">S12H4_03451</name>
</gene>
<organism evidence="1">
    <name type="scientific">marine sediment metagenome</name>
    <dbReference type="NCBI Taxonomy" id="412755"/>
    <lineage>
        <taxon>unclassified sequences</taxon>
        <taxon>metagenomes</taxon>
        <taxon>ecological metagenomes</taxon>
    </lineage>
</organism>
<proteinExistence type="predicted"/>
<dbReference type="AlphaFoldDB" id="X1RWT0"/>
<sequence length="74" mass="8323">ANGLIPTLAKARFNIDGIVLLAETDNIAMLNEDITDLKASITLLEMIKKSFMLPIKKKYSLDNLEDITKKEFLL</sequence>
<protein>
    <submittedName>
        <fullName evidence="1">Uncharacterized protein</fullName>
    </submittedName>
</protein>